<evidence type="ECO:0008006" key="3">
    <source>
        <dbReference type="Google" id="ProtNLM"/>
    </source>
</evidence>
<evidence type="ECO:0000313" key="2">
    <source>
        <dbReference type="Proteomes" id="UP000509303"/>
    </source>
</evidence>
<dbReference type="RefSeq" id="WP_176163395.1">
    <property type="nucleotide sequence ID" value="NZ_CP054929.1"/>
</dbReference>
<proteinExistence type="predicted"/>
<accession>A0A7H8ND36</accession>
<dbReference type="AlphaFoldDB" id="A0A7H8ND36"/>
<dbReference type="Proteomes" id="UP000509303">
    <property type="component" value="Chromosome"/>
</dbReference>
<name>A0A7H8ND36_9ACTN</name>
<sequence length="79" mass="7694">MTTATKRALRTALQTAVALAVALPAIVAASGIPAALPWVAGALAVAGGTARVMALPSVEALLDRVGLGLVDDEKGTGSS</sequence>
<evidence type="ECO:0000313" key="1">
    <source>
        <dbReference type="EMBL" id="QKW51678.1"/>
    </source>
</evidence>
<dbReference type="EMBL" id="CP054929">
    <property type="protein sequence ID" value="QKW51678.1"/>
    <property type="molecule type" value="Genomic_DNA"/>
</dbReference>
<gene>
    <name evidence="1" type="ORF">HUT08_21545</name>
</gene>
<reference evidence="1 2" key="1">
    <citation type="submission" date="2020-06" db="EMBL/GenBank/DDBJ databases">
        <title>Genome mining for natural products.</title>
        <authorList>
            <person name="Zhang B."/>
            <person name="Shi J."/>
            <person name="Ge H."/>
        </authorList>
    </citation>
    <scope>NUCLEOTIDE SEQUENCE [LARGE SCALE GENOMIC DNA]</scope>
    <source>
        <strain evidence="1 2">NA00687</strain>
    </source>
</reference>
<keyword evidence="2" id="KW-1185">Reference proteome</keyword>
<protein>
    <recommendedName>
        <fullName evidence="3">Holin</fullName>
    </recommendedName>
</protein>
<organism evidence="1 2">
    <name type="scientific">Streptomyces buecherae</name>
    <dbReference type="NCBI Taxonomy" id="2763006"/>
    <lineage>
        <taxon>Bacteria</taxon>
        <taxon>Bacillati</taxon>
        <taxon>Actinomycetota</taxon>
        <taxon>Actinomycetes</taxon>
        <taxon>Kitasatosporales</taxon>
        <taxon>Streptomycetaceae</taxon>
        <taxon>Streptomyces</taxon>
    </lineage>
</organism>